<dbReference type="EMBL" id="KV440975">
    <property type="protein sequence ID" value="OAD76590.1"/>
    <property type="molecule type" value="Genomic_DNA"/>
</dbReference>
<keyword evidence="5" id="KW-0479">Metal-binding</keyword>
<evidence type="ECO:0000256" key="8">
    <source>
        <dbReference type="ARBA" id="ARBA00022833"/>
    </source>
</evidence>
<gene>
    <name evidence="14" type="ORF">PHYBLDRAFT_142106</name>
</gene>
<dbReference type="Gene3D" id="3.30.40.10">
    <property type="entry name" value="Zinc/RING finger domain, C3HC4 (zinc finger)"/>
    <property type="match status" value="1"/>
</dbReference>
<dbReference type="GO" id="GO:0008270">
    <property type="term" value="F:zinc ion binding"/>
    <property type="evidence" value="ECO:0007669"/>
    <property type="project" value="UniProtKB-KW"/>
</dbReference>
<proteinExistence type="predicted"/>
<dbReference type="FunFam" id="3.30.40.10:FF:000259">
    <property type="entry name" value="E3 ubiquitin protein ligase RIN2"/>
    <property type="match status" value="1"/>
</dbReference>
<evidence type="ECO:0000256" key="2">
    <source>
        <dbReference type="ARBA" id="ARBA00004906"/>
    </source>
</evidence>
<dbReference type="AlphaFoldDB" id="A0A163E4N9"/>
<evidence type="ECO:0000256" key="6">
    <source>
        <dbReference type="ARBA" id="ARBA00022771"/>
    </source>
</evidence>
<feature type="domain" description="RING-type" evidence="13">
    <location>
        <begin position="321"/>
        <end position="362"/>
    </location>
</feature>
<evidence type="ECO:0000256" key="3">
    <source>
        <dbReference type="ARBA" id="ARBA00022679"/>
    </source>
</evidence>
<feature type="transmembrane region" description="Helical" evidence="12">
    <location>
        <begin position="92"/>
        <end position="115"/>
    </location>
</feature>
<dbReference type="GO" id="GO:0000151">
    <property type="term" value="C:ubiquitin ligase complex"/>
    <property type="evidence" value="ECO:0007669"/>
    <property type="project" value="TreeGrafter"/>
</dbReference>
<dbReference type="RefSeq" id="XP_018294630.1">
    <property type="nucleotide sequence ID" value="XM_018430740.1"/>
</dbReference>
<organism evidence="14 15">
    <name type="scientific">Phycomyces blakesleeanus (strain ATCC 8743b / DSM 1359 / FGSC 10004 / NBRC 33097 / NRRL 1555)</name>
    <dbReference type="NCBI Taxonomy" id="763407"/>
    <lineage>
        <taxon>Eukaryota</taxon>
        <taxon>Fungi</taxon>
        <taxon>Fungi incertae sedis</taxon>
        <taxon>Mucoromycota</taxon>
        <taxon>Mucoromycotina</taxon>
        <taxon>Mucoromycetes</taxon>
        <taxon>Mucorales</taxon>
        <taxon>Phycomycetaceae</taxon>
        <taxon>Phycomyces</taxon>
    </lineage>
</organism>
<dbReference type="GeneID" id="28991646"/>
<dbReference type="InterPro" id="IPR013083">
    <property type="entry name" value="Znf_RING/FYVE/PHD"/>
</dbReference>
<keyword evidence="10 12" id="KW-0472">Membrane</keyword>
<dbReference type="SMART" id="SM00184">
    <property type="entry name" value="RING"/>
    <property type="match status" value="1"/>
</dbReference>
<dbReference type="STRING" id="763407.A0A163E4N9"/>
<comment type="subcellular location">
    <subcellularLocation>
        <location evidence="1">Membrane</location>
        <topology evidence="1">Multi-pass membrane protein</topology>
    </subcellularLocation>
</comment>
<dbReference type="PANTHER" id="PTHR15067">
    <property type="entry name" value="E3 UBIQUITIN-PROTEIN LIGASE RNF8"/>
    <property type="match status" value="1"/>
</dbReference>
<evidence type="ECO:0000256" key="9">
    <source>
        <dbReference type="ARBA" id="ARBA00022989"/>
    </source>
</evidence>
<evidence type="ECO:0000256" key="11">
    <source>
        <dbReference type="PROSITE-ProRule" id="PRU00175"/>
    </source>
</evidence>
<keyword evidence="8" id="KW-0862">Zinc</keyword>
<feature type="transmembrane region" description="Helical" evidence="12">
    <location>
        <begin position="282"/>
        <end position="301"/>
    </location>
</feature>
<evidence type="ECO:0000256" key="10">
    <source>
        <dbReference type="ARBA" id="ARBA00023136"/>
    </source>
</evidence>
<dbReference type="InParanoid" id="A0A163E4N9"/>
<dbReference type="GO" id="GO:0005829">
    <property type="term" value="C:cytosol"/>
    <property type="evidence" value="ECO:0007669"/>
    <property type="project" value="TreeGrafter"/>
</dbReference>
<keyword evidence="6 11" id="KW-0863">Zinc-finger</keyword>
<keyword evidence="4 12" id="KW-0812">Transmembrane</keyword>
<dbReference type="VEuPathDB" id="FungiDB:PHYBLDRAFT_142106"/>
<comment type="pathway">
    <text evidence="2">Protein modification; protein ubiquitination.</text>
</comment>
<evidence type="ECO:0000256" key="1">
    <source>
        <dbReference type="ARBA" id="ARBA00004141"/>
    </source>
</evidence>
<evidence type="ECO:0000313" key="14">
    <source>
        <dbReference type="EMBL" id="OAD76590.1"/>
    </source>
</evidence>
<protein>
    <recommendedName>
        <fullName evidence="13">RING-type domain-containing protein</fullName>
    </recommendedName>
</protein>
<evidence type="ECO:0000313" key="15">
    <source>
        <dbReference type="Proteomes" id="UP000077315"/>
    </source>
</evidence>
<dbReference type="GO" id="GO:0061630">
    <property type="term" value="F:ubiquitin protein ligase activity"/>
    <property type="evidence" value="ECO:0007669"/>
    <property type="project" value="TreeGrafter"/>
</dbReference>
<evidence type="ECO:0000256" key="12">
    <source>
        <dbReference type="SAM" id="Phobius"/>
    </source>
</evidence>
<name>A0A163E4N9_PHYB8</name>
<dbReference type="GO" id="GO:0006511">
    <property type="term" value="P:ubiquitin-dependent protein catabolic process"/>
    <property type="evidence" value="ECO:0007669"/>
    <property type="project" value="TreeGrafter"/>
</dbReference>
<keyword evidence="15" id="KW-1185">Reference proteome</keyword>
<evidence type="ECO:0000256" key="5">
    <source>
        <dbReference type="ARBA" id="ARBA00022723"/>
    </source>
</evidence>
<reference evidence="15" key="1">
    <citation type="submission" date="2015-06" db="EMBL/GenBank/DDBJ databases">
        <title>Expansion of signal transduction pathways in fungi by whole-genome duplication.</title>
        <authorList>
            <consortium name="DOE Joint Genome Institute"/>
            <person name="Corrochano L.M."/>
            <person name="Kuo A."/>
            <person name="Marcet-Houben M."/>
            <person name="Polaino S."/>
            <person name="Salamov A."/>
            <person name="Villalobos J.M."/>
            <person name="Alvarez M.I."/>
            <person name="Avalos J."/>
            <person name="Benito E.P."/>
            <person name="Benoit I."/>
            <person name="Burger G."/>
            <person name="Camino L.P."/>
            <person name="Canovas D."/>
            <person name="Cerda-Olmedo E."/>
            <person name="Cheng J.-F."/>
            <person name="Dominguez A."/>
            <person name="Elias M."/>
            <person name="Eslava A.P."/>
            <person name="Glaser F."/>
            <person name="Grimwood J."/>
            <person name="Gutierrez G."/>
            <person name="Heitman J."/>
            <person name="Henrissat B."/>
            <person name="Iturriaga E.A."/>
            <person name="Lang B.F."/>
            <person name="Lavin J.L."/>
            <person name="Lee S."/>
            <person name="Li W."/>
            <person name="Lindquist E."/>
            <person name="Lopez-Garcia S."/>
            <person name="Luque E.M."/>
            <person name="Marcos A.T."/>
            <person name="Martin J."/>
            <person name="McCluskey K."/>
            <person name="Medina H.R."/>
            <person name="Miralles-Duran A."/>
            <person name="Miyazaki A."/>
            <person name="Munoz-Torres E."/>
            <person name="Oguiza J.A."/>
            <person name="Ohm R."/>
            <person name="Olmedo M."/>
            <person name="Orejas M."/>
            <person name="Ortiz-Castellanos L."/>
            <person name="Pisabarro A.G."/>
            <person name="Rodriguez-Romero J."/>
            <person name="Ruiz-Herrera J."/>
            <person name="Ruiz-Vazquez R."/>
            <person name="Sanz C."/>
            <person name="Schackwitz W."/>
            <person name="Schmutz J."/>
            <person name="Shahriari M."/>
            <person name="Shelest E."/>
            <person name="Silva-Franco F."/>
            <person name="Soanes D."/>
            <person name="Syed K."/>
            <person name="Tagua V.G."/>
            <person name="Talbot N.J."/>
            <person name="Thon M."/>
            <person name="De vries R.P."/>
            <person name="Wiebenga A."/>
            <person name="Yadav J.S."/>
            <person name="Braun E.L."/>
            <person name="Baker S."/>
            <person name="Garre V."/>
            <person name="Horwitz B."/>
            <person name="Torres-Martinez S."/>
            <person name="Idnurm A."/>
            <person name="Herrera-Estrella A."/>
            <person name="Gabaldon T."/>
            <person name="Grigoriev I.V."/>
        </authorList>
    </citation>
    <scope>NUCLEOTIDE SEQUENCE [LARGE SCALE GENOMIC DNA]</scope>
    <source>
        <strain evidence="15">NRRL 1555(-)</strain>
    </source>
</reference>
<dbReference type="InterPro" id="IPR057992">
    <property type="entry name" value="TPR_SYVN1_N"/>
</dbReference>
<feature type="transmembrane region" description="Helical" evidence="12">
    <location>
        <begin position="5"/>
        <end position="28"/>
    </location>
</feature>
<evidence type="ECO:0000256" key="7">
    <source>
        <dbReference type="ARBA" id="ARBA00022786"/>
    </source>
</evidence>
<dbReference type="Pfam" id="PF25563">
    <property type="entry name" value="TPR_SYVN1_N"/>
    <property type="match status" value="1"/>
</dbReference>
<evidence type="ECO:0000256" key="4">
    <source>
        <dbReference type="ARBA" id="ARBA00022692"/>
    </source>
</evidence>
<feature type="transmembrane region" description="Helical" evidence="12">
    <location>
        <begin position="257"/>
        <end position="276"/>
    </location>
</feature>
<accession>A0A163E4N9</accession>
<dbReference type="Proteomes" id="UP000077315">
    <property type="component" value="Unassembled WGS sequence"/>
</dbReference>
<keyword evidence="9 12" id="KW-1133">Transmembrane helix</keyword>
<feature type="transmembrane region" description="Helical" evidence="12">
    <location>
        <begin position="189"/>
        <end position="211"/>
    </location>
</feature>
<dbReference type="GO" id="GO:0016567">
    <property type="term" value="P:protein ubiquitination"/>
    <property type="evidence" value="ECO:0007669"/>
    <property type="project" value="TreeGrafter"/>
</dbReference>
<evidence type="ECO:0000259" key="13">
    <source>
        <dbReference type="PROSITE" id="PS50089"/>
    </source>
</evidence>
<dbReference type="PANTHER" id="PTHR15067:SF4">
    <property type="entry name" value="E3 UBIQUITIN-PROTEIN LIGASE RNF8"/>
    <property type="match status" value="1"/>
</dbReference>
<dbReference type="PROSITE" id="PS50089">
    <property type="entry name" value="ZF_RING_2"/>
    <property type="match status" value="1"/>
</dbReference>
<dbReference type="InterPro" id="IPR001841">
    <property type="entry name" value="Znf_RING"/>
</dbReference>
<dbReference type="OrthoDB" id="10251342at2759"/>
<dbReference type="SUPFAM" id="SSF57850">
    <property type="entry name" value="RING/U-box"/>
    <property type="match status" value="1"/>
</dbReference>
<dbReference type="Pfam" id="PF13639">
    <property type="entry name" value="zf-RING_2"/>
    <property type="match status" value="1"/>
</dbReference>
<keyword evidence="3" id="KW-0808">Transferase</keyword>
<keyword evidence="7" id="KW-0833">Ubl conjugation pathway</keyword>
<feature type="transmembrane region" description="Helical" evidence="12">
    <location>
        <begin position="151"/>
        <end position="168"/>
    </location>
</feature>
<feature type="transmembrane region" description="Helical" evidence="12">
    <location>
        <begin position="127"/>
        <end position="145"/>
    </location>
</feature>
<sequence>MRSDILVYSSVSFITFIVAFVVSLRSFIESDTWNTVNECYSTADIDTMNVVVRLLRESDQPPFRLFGQPDTVVCSSYLSAFFGYIETQKLHVNMAVCVSIILGRAIIALFFDDLWPTESQHIYDRMLNFLLFKIIFIGAVMDPVWRHILRLSMWVGVLGFMRIFSLLSRDRFDNLTTLAYTSPVQYYKIAGLLSVLFACSIAWYLGCFVFFPASITFLTLEFLPVVLDTVQVMTKYFAHLLDQWRENGFESKRIISYYTELAADVLILGCTLLQYLQLLWMHGISFGLVDIVLLLNVRSVLKNLHSKLQIHPEIAAYNDDCAICREKMKTAKKLACGHLFHLHCLHAWIQHHVSKPTCPTCRRPLSPLSNEQSSLGSSLLAHQMTSPVY</sequence>